<organism evidence="4 5">
    <name type="scientific">Clarias magur</name>
    <name type="common">Asian catfish</name>
    <name type="synonym">Macropteronotus magur</name>
    <dbReference type="NCBI Taxonomy" id="1594786"/>
    <lineage>
        <taxon>Eukaryota</taxon>
        <taxon>Metazoa</taxon>
        <taxon>Chordata</taxon>
        <taxon>Craniata</taxon>
        <taxon>Vertebrata</taxon>
        <taxon>Euteleostomi</taxon>
        <taxon>Actinopterygii</taxon>
        <taxon>Neopterygii</taxon>
        <taxon>Teleostei</taxon>
        <taxon>Ostariophysi</taxon>
        <taxon>Siluriformes</taxon>
        <taxon>Clariidae</taxon>
        <taxon>Clarias</taxon>
    </lineage>
</organism>
<feature type="compositionally biased region" description="Polar residues" evidence="1">
    <location>
        <begin position="1"/>
        <end position="10"/>
    </location>
</feature>
<dbReference type="AlphaFoldDB" id="A0A8J4WVG0"/>
<dbReference type="PANTHER" id="PTHR24006">
    <property type="entry name" value="UBIQUITIN CARBOXYL-TERMINAL HYDROLASE"/>
    <property type="match status" value="1"/>
</dbReference>
<feature type="region of interest" description="Disordered" evidence="1">
    <location>
        <begin position="193"/>
        <end position="212"/>
    </location>
</feature>
<feature type="compositionally biased region" description="Basic and acidic residues" evidence="1">
    <location>
        <begin position="11"/>
        <end position="22"/>
    </location>
</feature>
<feature type="region of interest" description="Disordered" evidence="1">
    <location>
        <begin position="1"/>
        <end position="25"/>
    </location>
</feature>
<gene>
    <name evidence="4" type="ORF">DAT39_017976</name>
</gene>
<dbReference type="SUPFAM" id="SSF54001">
    <property type="entry name" value="Cysteine proteinases"/>
    <property type="match status" value="1"/>
</dbReference>
<feature type="domain" description="C-type lectin" evidence="2">
    <location>
        <begin position="587"/>
        <end position="645"/>
    </location>
</feature>
<dbReference type="InterPro" id="IPR016186">
    <property type="entry name" value="C-type_lectin-like/link_sf"/>
</dbReference>
<protein>
    <submittedName>
        <fullName evidence="4">Ubiquitin carboxyl-terminal hydrolase 37-like isoform X1</fullName>
    </submittedName>
</protein>
<dbReference type="InterPro" id="IPR028889">
    <property type="entry name" value="USP"/>
</dbReference>
<evidence type="ECO:0000256" key="1">
    <source>
        <dbReference type="SAM" id="MobiDB-lite"/>
    </source>
</evidence>
<dbReference type="InterPro" id="IPR050164">
    <property type="entry name" value="Peptidase_C19"/>
</dbReference>
<keyword evidence="5" id="KW-1185">Reference proteome</keyword>
<dbReference type="Proteomes" id="UP000727407">
    <property type="component" value="Unassembled WGS sequence"/>
</dbReference>
<dbReference type="GO" id="GO:0016579">
    <property type="term" value="P:protein deubiquitination"/>
    <property type="evidence" value="ECO:0007669"/>
    <property type="project" value="InterPro"/>
</dbReference>
<evidence type="ECO:0000259" key="2">
    <source>
        <dbReference type="PROSITE" id="PS50041"/>
    </source>
</evidence>
<dbReference type="GO" id="GO:0005634">
    <property type="term" value="C:nucleus"/>
    <property type="evidence" value="ECO:0007669"/>
    <property type="project" value="TreeGrafter"/>
</dbReference>
<dbReference type="Pfam" id="PF00443">
    <property type="entry name" value="UCH"/>
    <property type="match status" value="1"/>
</dbReference>
<dbReference type="EMBL" id="QNUK01000511">
    <property type="protein sequence ID" value="KAF5892321.1"/>
    <property type="molecule type" value="Genomic_DNA"/>
</dbReference>
<dbReference type="PROSITE" id="PS50041">
    <property type="entry name" value="C_TYPE_LECTIN_2"/>
    <property type="match status" value="1"/>
</dbReference>
<accession>A0A8J4WVG0</accession>
<evidence type="ECO:0000313" key="4">
    <source>
        <dbReference type="EMBL" id="KAF5892321.1"/>
    </source>
</evidence>
<dbReference type="InterPro" id="IPR016187">
    <property type="entry name" value="CTDL_fold"/>
</dbReference>
<dbReference type="GO" id="GO:0004843">
    <property type="term" value="F:cysteine-type deubiquitinase activity"/>
    <property type="evidence" value="ECO:0007669"/>
    <property type="project" value="InterPro"/>
</dbReference>
<dbReference type="Gene3D" id="3.10.100.10">
    <property type="entry name" value="Mannose-Binding Protein A, subunit A"/>
    <property type="match status" value="1"/>
</dbReference>
<reference evidence="4" key="1">
    <citation type="submission" date="2020-07" db="EMBL/GenBank/DDBJ databases">
        <title>Clarias magur genome sequencing, assembly and annotation.</title>
        <authorList>
            <person name="Kushwaha B."/>
            <person name="Kumar R."/>
            <person name="Das P."/>
            <person name="Joshi C.G."/>
            <person name="Kumar D."/>
            <person name="Nagpure N.S."/>
            <person name="Pandey M."/>
            <person name="Agarwal S."/>
            <person name="Srivastava S."/>
            <person name="Singh M."/>
            <person name="Sahoo L."/>
            <person name="Jayasankar P."/>
            <person name="Meher P.K."/>
            <person name="Koringa P.G."/>
            <person name="Iquebal M.A."/>
            <person name="Das S.P."/>
            <person name="Bit A."/>
            <person name="Patnaik S."/>
            <person name="Patel N."/>
            <person name="Shah T.M."/>
            <person name="Hinsu A."/>
            <person name="Jena J.K."/>
        </authorList>
    </citation>
    <scope>NUCLEOTIDE SEQUENCE</scope>
    <source>
        <strain evidence="4">CIFAMagur01</strain>
        <tissue evidence="4">Testis</tissue>
    </source>
</reference>
<evidence type="ECO:0000313" key="5">
    <source>
        <dbReference type="Proteomes" id="UP000727407"/>
    </source>
</evidence>
<feature type="compositionally biased region" description="Polar residues" evidence="1">
    <location>
        <begin position="200"/>
        <end position="212"/>
    </location>
</feature>
<dbReference type="InterPro" id="IPR001304">
    <property type="entry name" value="C-type_lectin-like"/>
</dbReference>
<sequence>VSNATNQSQQRSEESTEKKMDGTRSISKSLLWRNKVEHHAACTKSSETLEPEGDGISLNLIGGYSGTNKKASTTHNHNIAERKQVSVKAACELSGTKHTKVRESSVRTNFQGLMRISPVMVERNNTTLKDKVKKTTERRATNTNGFNVKPPKIKQIGANPILKFPRTKLVQVKETLVNTNLQNSAGTSVMRNKMQKRENTTSYSQEENSTAKRQTYTYGLNLKSAETKQVGARLHSGTKHIEVIESPVRRNVQNPIKIIPFIMEWKKTTLYVQEKMTGAWKQPMQSSEQNETEGLSKKRKKLAVSSYMRYRKSSTARKTFSSKRKMLEQSKRTTSLPHNLSLLTKMQLFNGGLPNVGNSCYVNASLQCLFTAEAFCEELSHLLDSSFQNNMNSFLRCFVNLLKLRKTSKVQGVIGKDCLLLVLIALAEDINPEFTIGKQSDAHEFLCHCLTQIEELGRGLGWKEDSEPKCPVRSNFKFMMRNIIKCSSCGYEQKNKVEEFKHISLPLEHNSVDQCLHDIVNKPTFVESKCGFCGGKSASSRLTFHTLPSALKSRTMAGQIKVVFVLLLAMAATAFGLHRCPAGWEDFQGRCFKYHGIKLDWASAEKHCLNLGANLISIHSEEEYLYAKSIIRAQNPGEDPTWIGLYTGQK</sequence>
<comment type="caution">
    <text evidence="4">The sequence shown here is derived from an EMBL/GenBank/DDBJ whole genome shotgun (WGS) entry which is preliminary data.</text>
</comment>
<dbReference type="Gene3D" id="3.90.70.10">
    <property type="entry name" value="Cysteine proteinases"/>
    <property type="match status" value="1"/>
</dbReference>
<name>A0A8J4WVG0_CLAMG</name>
<evidence type="ECO:0000259" key="3">
    <source>
        <dbReference type="PROSITE" id="PS50235"/>
    </source>
</evidence>
<feature type="domain" description="USP" evidence="3">
    <location>
        <begin position="351"/>
        <end position="650"/>
    </location>
</feature>
<feature type="non-terminal residue" evidence="4">
    <location>
        <position position="650"/>
    </location>
</feature>
<dbReference type="GO" id="GO:0005829">
    <property type="term" value="C:cytosol"/>
    <property type="evidence" value="ECO:0007669"/>
    <property type="project" value="TreeGrafter"/>
</dbReference>
<dbReference type="SUPFAM" id="SSF56436">
    <property type="entry name" value="C-type lectin-like"/>
    <property type="match status" value="1"/>
</dbReference>
<proteinExistence type="predicted"/>
<keyword evidence="4" id="KW-0378">Hydrolase</keyword>
<dbReference type="PROSITE" id="PS00972">
    <property type="entry name" value="USP_1"/>
    <property type="match status" value="1"/>
</dbReference>
<dbReference type="OrthoDB" id="289038at2759"/>
<dbReference type="InterPro" id="IPR038765">
    <property type="entry name" value="Papain-like_cys_pep_sf"/>
</dbReference>
<feature type="non-terminal residue" evidence="4">
    <location>
        <position position="1"/>
    </location>
</feature>
<dbReference type="PROSITE" id="PS50235">
    <property type="entry name" value="USP_3"/>
    <property type="match status" value="1"/>
</dbReference>
<dbReference type="InterPro" id="IPR001394">
    <property type="entry name" value="Peptidase_C19_UCH"/>
</dbReference>
<dbReference type="InterPro" id="IPR018200">
    <property type="entry name" value="USP_CS"/>
</dbReference>